<dbReference type="NCBIfam" id="TIGR00177">
    <property type="entry name" value="molyb_syn"/>
    <property type="match status" value="1"/>
</dbReference>
<dbReference type="Gene3D" id="2.170.190.11">
    <property type="entry name" value="Molybdopterin biosynthesis moea protein, domain 3"/>
    <property type="match status" value="1"/>
</dbReference>
<dbReference type="InterPro" id="IPR036135">
    <property type="entry name" value="MoeA_linker/N_sf"/>
</dbReference>
<dbReference type="NCBIfam" id="NF011068">
    <property type="entry name" value="PRK14498.1"/>
    <property type="match status" value="1"/>
</dbReference>
<dbReference type="AlphaFoldDB" id="A0A2V2N3E7"/>
<protein>
    <submittedName>
        <fullName evidence="4">Molybdopterin biosynthesis protein</fullName>
    </submittedName>
</protein>
<sequence>MSKRYLKLTSLSDALTLLKKRFSFIPKVVTIPVSDSIGKVTAHAIHAPLSFPLGHLSAMDGIAVKSSDTIEATEQRPVLLHNFQQVNTGNPVPSEYDAVIMIEDTEEDDAGILIRSPAYPWQHIRPVGEDIAQGEMVLPGGHVIRSGDIGAMASYGILEVDVLSLRIALIPTGSEIISLGTIPKPGQFIESNMLMVSAELRNCGVEITLFPVIPDDPETIAETISSAVSNHDLVIISAGSSKGTKDYTNSVIENLGEVFVHGIAIKPAKPVILGEISGKPIIGMPGYPVACHTILREIVIPILSWYGLCVSEHQKVTARLAGSLHSEIGIDEFVLVTIGKISDNWVALPLSRGSGVQMSLVRSNGYITIPSSVEGFEAGKDVPVTITTPISEAEKTILITGSHDPVIDYLSDELRDSGIFPASVHVGSMGGILALKRGDCHLAPMHLLMDDGDYNIAYLKKYLPGEELVLICVAEREQGIVSKNDLSFDDITTHRFVNRQKGSGTRILLDYMLKEKGLNPELIDGYHREMTTHLAVCLAILSGDAEMGMAVHSAAKAYNLSFVPVGTERYELVMKAESFESDFRIQKVISMIQSEKFRQLLDKLGGYRTHETGVIRKISYP</sequence>
<evidence type="ECO:0000313" key="5">
    <source>
        <dbReference type="Proteomes" id="UP000245934"/>
    </source>
</evidence>
<dbReference type="Gene3D" id="2.40.340.10">
    <property type="entry name" value="MoeA, C-terminal, domain IV"/>
    <property type="match status" value="1"/>
</dbReference>
<name>A0A2V2N3E7_9EURY</name>
<dbReference type="GO" id="GO:0006777">
    <property type="term" value="P:Mo-molybdopterin cofactor biosynthetic process"/>
    <property type="evidence" value="ECO:0007669"/>
    <property type="project" value="UniProtKB-KW"/>
</dbReference>
<dbReference type="EMBL" id="QGMZ01000022">
    <property type="protein sequence ID" value="PWR73100.1"/>
    <property type="molecule type" value="Genomic_DNA"/>
</dbReference>
<dbReference type="Pfam" id="PF03453">
    <property type="entry name" value="MoeA_N"/>
    <property type="match status" value="1"/>
</dbReference>
<dbReference type="GO" id="GO:0005829">
    <property type="term" value="C:cytosol"/>
    <property type="evidence" value="ECO:0007669"/>
    <property type="project" value="TreeGrafter"/>
</dbReference>
<dbReference type="Pfam" id="PF00994">
    <property type="entry name" value="MoCF_biosynth"/>
    <property type="match status" value="1"/>
</dbReference>
<dbReference type="Pfam" id="PF03454">
    <property type="entry name" value="MoeA_C"/>
    <property type="match status" value="1"/>
</dbReference>
<evidence type="ECO:0000256" key="2">
    <source>
        <dbReference type="ARBA" id="ARBA00023150"/>
    </source>
</evidence>
<proteinExistence type="predicted"/>
<dbReference type="PANTHER" id="PTHR10192:SF16">
    <property type="entry name" value="MOLYBDOPTERIN MOLYBDENUMTRANSFERASE"/>
    <property type="match status" value="1"/>
</dbReference>
<dbReference type="InterPro" id="IPR024370">
    <property type="entry name" value="PBP_domain"/>
</dbReference>
<comment type="caution">
    <text evidence="4">The sequence shown here is derived from an EMBL/GenBank/DDBJ whole genome shotgun (WGS) entry which is preliminary data.</text>
</comment>
<gene>
    <name evidence="4" type="ORF">DLD82_11440</name>
</gene>
<evidence type="ECO:0000256" key="1">
    <source>
        <dbReference type="ARBA" id="ARBA00005046"/>
    </source>
</evidence>
<dbReference type="Pfam" id="PF12727">
    <property type="entry name" value="PBP_like"/>
    <property type="match status" value="1"/>
</dbReference>
<dbReference type="PANTHER" id="PTHR10192">
    <property type="entry name" value="MOLYBDOPTERIN BIOSYNTHESIS PROTEIN"/>
    <property type="match status" value="1"/>
</dbReference>
<dbReference type="InterPro" id="IPR001453">
    <property type="entry name" value="MoaB/Mog_dom"/>
</dbReference>
<dbReference type="GO" id="GO:0061599">
    <property type="term" value="F:molybdopterin molybdotransferase activity"/>
    <property type="evidence" value="ECO:0007669"/>
    <property type="project" value="TreeGrafter"/>
</dbReference>
<dbReference type="InterPro" id="IPR036425">
    <property type="entry name" value="MoaB/Mog-like_dom_sf"/>
</dbReference>
<dbReference type="Proteomes" id="UP000245934">
    <property type="component" value="Unassembled WGS sequence"/>
</dbReference>
<dbReference type="InterPro" id="IPR038987">
    <property type="entry name" value="MoeA-like"/>
</dbReference>
<feature type="domain" description="MoaB/Mog" evidence="3">
    <location>
        <begin position="168"/>
        <end position="305"/>
    </location>
</feature>
<comment type="pathway">
    <text evidence="1">Cofactor biosynthesis; molybdopterin biosynthesis.</text>
</comment>
<keyword evidence="2" id="KW-0501">Molybdenum cofactor biosynthesis</keyword>
<dbReference type="SMART" id="SM00852">
    <property type="entry name" value="MoCF_biosynth"/>
    <property type="match status" value="1"/>
</dbReference>
<dbReference type="InterPro" id="IPR005110">
    <property type="entry name" value="MoeA_linker/N"/>
</dbReference>
<dbReference type="InterPro" id="IPR036688">
    <property type="entry name" value="MoeA_C_domain_IV_sf"/>
</dbReference>
<dbReference type="InterPro" id="IPR005111">
    <property type="entry name" value="MoeA_C_domain_IV"/>
</dbReference>
<keyword evidence="5" id="KW-1185">Reference proteome</keyword>
<dbReference type="SUPFAM" id="SSF63867">
    <property type="entry name" value="MoeA C-terminal domain-like"/>
    <property type="match status" value="1"/>
</dbReference>
<evidence type="ECO:0000259" key="3">
    <source>
        <dbReference type="SMART" id="SM00852"/>
    </source>
</evidence>
<accession>A0A2V2N3E7</accession>
<evidence type="ECO:0000313" key="4">
    <source>
        <dbReference type="EMBL" id="PWR73100.1"/>
    </source>
</evidence>
<dbReference type="RefSeq" id="WP_109941260.1">
    <property type="nucleotide sequence ID" value="NZ_CP176366.1"/>
</dbReference>
<dbReference type="OrthoDB" id="31371at2157"/>
<dbReference type="CDD" id="cd00887">
    <property type="entry name" value="MoeA"/>
    <property type="match status" value="1"/>
</dbReference>
<organism evidence="4 5">
    <name type="scientific">Methanospirillum stamsii</name>
    <dbReference type="NCBI Taxonomy" id="1277351"/>
    <lineage>
        <taxon>Archaea</taxon>
        <taxon>Methanobacteriati</taxon>
        <taxon>Methanobacteriota</taxon>
        <taxon>Stenosarchaea group</taxon>
        <taxon>Methanomicrobia</taxon>
        <taxon>Methanomicrobiales</taxon>
        <taxon>Methanospirillaceae</taxon>
        <taxon>Methanospirillum</taxon>
    </lineage>
</organism>
<dbReference type="GeneID" id="97610935"/>
<dbReference type="UniPathway" id="UPA00344"/>
<reference evidence="4 5" key="1">
    <citation type="submission" date="2018-05" db="EMBL/GenBank/DDBJ databases">
        <title>Draft genome of Methanospirillum stamsii Pt1.</title>
        <authorList>
            <person name="Dueholm M.S."/>
            <person name="Nielsen P.H."/>
            <person name="Bakmann L.F."/>
            <person name="Otzen D.E."/>
        </authorList>
    </citation>
    <scope>NUCLEOTIDE SEQUENCE [LARGE SCALE GENOMIC DNA]</scope>
    <source>
        <strain evidence="4 5">Pt1</strain>
    </source>
</reference>
<dbReference type="Gene3D" id="3.40.980.10">
    <property type="entry name" value="MoaB/Mog-like domain"/>
    <property type="match status" value="1"/>
</dbReference>
<dbReference type="Gene3D" id="3.90.105.10">
    <property type="entry name" value="Molybdopterin biosynthesis moea protein, domain 2"/>
    <property type="match status" value="1"/>
</dbReference>
<dbReference type="SUPFAM" id="SSF63882">
    <property type="entry name" value="MoeA N-terminal region -like"/>
    <property type="match status" value="1"/>
</dbReference>
<dbReference type="SUPFAM" id="SSF53218">
    <property type="entry name" value="Molybdenum cofactor biosynthesis proteins"/>
    <property type="match status" value="1"/>
</dbReference>